<dbReference type="Proteomes" id="UP000233551">
    <property type="component" value="Unassembled WGS sequence"/>
</dbReference>
<gene>
    <name evidence="2" type="ORF">CRG98_011642</name>
</gene>
<reference evidence="2 3" key="1">
    <citation type="submission" date="2017-11" db="EMBL/GenBank/DDBJ databases">
        <title>De-novo sequencing of pomegranate (Punica granatum L.) genome.</title>
        <authorList>
            <person name="Akparov Z."/>
            <person name="Amiraslanov A."/>
            <person name="Hajiyeva S."/>
            <person name="Abbasov M."/>
            <person name="Kaur K."/>
            <person name="Hamwieh A."/>
            <person name="Solovyev V."/>
            <person name="Salamov A."/>
            <person name="Braich B."/>
            <person name="Kosarev P."/>
            <person name="Mahmoud A."/>
            <person name="Hajiyev E."/>
            <person name="Babayeva S."/>
            <person name="Izzatullayeva V."/>
            <person name="Mammadov A."/>
            <person name="Mammadov A."/>
            <person name="Sharifova S."/>
            <person name="Ojaghi J."/>
            <person name="Eynullazada K."/>
            <person name="Bayramov B."/>
            <person name="Abdulazimova A."/>
            <person name="Shahmuradov I."/>
        </authorList>
    </citation>
    <scope>NUCLEOTIDE SEQUENCE [LARGE SCALE GENOMIC DNA]</scope>
    <source>
        <strain evidence="3">cv. AG2017</strain>
        <tissue evidence="2">Leaf</tissue>
    </source>
</reference>
<evidence type="ECO:0000313" key="3">
    <source>
        <dbReference type="Proteomes" id="UP000233551"/>
    </source>
</evidence>
<protein>
    <recommendedName>
        <fullName evidence="1">Retrotransposon Copia-like N-terminal domain-containing protein</fullName>
    </recommendedName>
</protein>
<proteinExistence type="predicted"/>
<dbReference type="PANTHER" id="PTHR37610:SF97">
    <property type="entry name" value="RETROTRANSPOSON GAG DOMAIN-CONTAINING PROTEIN"/>
    <property type="match status" value="1"/>
</dbReference>
<sequence>MEKGVETSEKASGGVEADWLSVFTVNPSDYTGVSLINYTLNGLNYRTWSRAMLTALTSKNKVGMIDGLVPRPPEGDLNRAKWDICNALVIS</sequence>
<dbReference type="AlphaFoldDB" id="A0A2I0KJR9"/>
<feature type="domain" description="Retrotransposon Copia-like N-terminal" evidence="1">
    <location>
        <begin position="27"/>
        <end position="73"/>
    </location>
</feature>
<dbReference type="PANTHER" id="PTHR37610">
    <property type="entry name" value="CCHC-TYPE DOMAIN-CONTAINING PROTEIN"/>
    <property type="match status" value="1"/>
</dbReference>
<dbReference type="Pfam" id="PF14244">
    <property type="entry name" value="Retrotran_gag_3"/>
    <property type="match status" value="1"/>
</dbReference>
<name>A0A2I0KJR9_PUNGR</name>
<dbReference type="InterPro" id="IPR029472">
    <property type="entry name" value="Copia-like_N"/>
</dbReference>
<dbReference type="EMBL" id="PGOL01000571">
    <property type="protein sequence ID" value="PKI68046.1"/>
    <property type="molecule type" value="Genomic_DNA"/>
</dbReference>
<comment type="caution">
    <text evidence="2">The sequence shown here is derived from an EMBL/GenBank/DDBJ whole genome shotgun (WGS) entry which is preliminary data.</text>
</comment>
<keyword evidence="3" id="KW-1185">Reference proteome</keyword>
<evidence type="ECO:0000313" key="2">
    <source>
        <dbReference type="EMBL" id="PKI68046.1"/>
    </source>
</evidence>
<accession>A0A2I0KJR9</accession>
<evidence type="ECO:0000259" key="1">
    <source>
        <dbReference type="Pfam" id="PF14244"/>
    </source>
</evidence>
<organism evidence="2 3">
    <name type="scientific">Punica granatum</name>
    <name type="common">Pomegranate</name>
    <dbReference type="NCBI Taxonomy" id="22663"/>
    <lineage>
        <taxon>Eukaryota</taxon>
        <taxon>Viridiplantae</taxon>
        <taxon>Streptophyta</taxon>
        <taxon>Embryophyta</taxon>
        <taxon>Tracheophyta</taxon>
        <taxon>Spermatophyta</taxon>
        <taxon>Magnoliopsida</taxon>
        <taxon>eudicotyledons</taxon>
        <taxon>Gunneridae</taxon>
        <taxon>Pentapetalae</taxon>
        <taxon>rosids</taxon>
        <taxon>malvids</taxon>
        <taxon>Myrtales</taxon>
        <taxon>Lythraceae</taxon>
        <taxon>Punica</taxon>
    </lineage>
</organism>